<dbReference type="GO" id="GO:0022857">
    <property type="term" value="F:transmembrane transporter activity"/>
    <property type="evidence" value="ECO:0007669"/>
    <property type="project" value="InterPro"/>
</dbReference>
<comment type="subcellular location">
    <subcellularLocation>
        <location evidence="1">Cell membrane</location>
        <topology evidence="1">Multi-pass membrane protein</topology>
    </subcellularLocation>
</comment>
<evidence type="ECO:0000313" key="8">
    <source>
        <dbReference type="EMBL" id="RAV20334.1"/>
    </source>
</evidence>
<keyword evidence="3 6" id="KW-0812">Transmembrane</keyword>
<dbReference type="InterPro" id="IPR036259">
    <property type="entry name" value="MFS_trans_sf"/>
</dbReference>
<evidence type="ECO:0000256" key="1">
    <source>
        <dbReference type="ARBA" id="ARBA00004651"/>
    </source>
</evidence>
<dbReference type="OrthoDB" id="9814001at2"/>
<dbReference type="GO" id="GO:0005886">
    <property type="term" value="C:plasma membrane"/>
    <property type="evidence" value="ECO:0007669"/>
    <property type="project" value="UniProtKB-SubCell"/>
</dbReference>
<keyword evidence="5 6" id="KW-0472">Membrane</keyword>
<feature type="transmembrane region" description="Helical" evidence="6">
    <location>
        <begin position="319"/>
        <end position="338"/>
    </location>
</feature>
<keyword evidence="4 6" id="KW-1133">Transmembrane helix</keyword>
<dbReference type="Pfam" id="PF07690">
    <property type="entry name" value="MFS_1"/>
    <property type="match status" value="1"/>
</dbReference>
<feature type="domain" description="Major facilitator superfamily (MFS) profile" evidence="7">
    <location>
        <begin position="15"/>
        <end position="407"/>
    </location>
</feature>
<evidence type="ECO:0000259" key="7">
    <source>
        <dbReference type="PROSITE" id="PS50850"/>
    </source>
</evidence>
<dbReference type="PANTHER" id="PTHR23531:SF2">
    <property type="entry name" value="PERMEASE"/>
    <property type="match status" value="1"/>
</dbReference>
<reference evidence="8 9" key="1">
    <citation type="journal article" date="2009" name="Int. J. Syst. Evol. Microbiol.">
        <title>Paenibacillus contaminans sp. nov., isolated from a contaminated laboratory plate.</title>
        <authorList>
            <person name="Chou J.H."/>
            <person name="Lee J.H."/>
            <person name="Lin M.C."/>
            <person name="Chang P.S."/>
            <person name="Arun A.B."/>
            <person name="Young C.C."/>
            <person name="Chen W.M."/>
        </authorList>
    </citation>
    <scope>NUCLEOTIDE SEQUENCE [LARGE SCALE GENOMIC DNA]</scope>
    <source>
        <strain evidence="8 9">CKOBP-6</strain>
    </source>
</reference>
<proteinExistence type="predicted"/>
<feature type="transmembrane region" description="Helical" evidence="6">
    <location>
        <begin position="384"/>
        <end position="405"/>
    </location>
</feature>
<feature type="transmembrane region" description="Helical" evidence="6">
    <location>
        <begin position="140"/>
        <end position="164"/>
    </location>
</feature>
<dbReference type="InterPro" id="IPR052714">
    <property type="entry name" value="MFS_Exporter"/>
</dbReference>
<protein>
    <submittedName>
        <fullName evidence="8">MFS transporter</fullName>
    </submittedName>
</protein>
<feature type="transmembrane region" description="Helical" evidence="6">
    <location>
        <begin position="21"/>
        <end position="43"/>
    </location>
</feature>
<feature type="transmembrane region" description="Helical" evidence="6">
    <location>
        <begin position="292"/>
        <end position="313"/>
    </location>
</feature>
<keyword evidence="9" id="KW-1185">Reference proteome</keyword>
<dbReference type="Gene3D" id="1.20.1250.20">
    <property type="entry name" value="MFS general substrate transporter like domains"/>
    <property type="match status" value="1"/>
</dbReference>
<gene>
    <name evidence="8" type="ORF">DQG23_15275</name>
</gene>
<dbReference type="InterPro" id="IPR004896">
    <property type="entry name" value="PucC-rel"/>
</dbReference>
<keyword evidence="2" id="KW-0813">Transport</keyword>
<dbReference type="SUPFAM" id="SSF103473">
    <property type="entry name" value="MFS general substrate transporter"/>
    <property type="match status" value="1"/>
</dbReference>
<evidence type="ECO:0000256" key="2">
    <source>
        <dbReference type="ARBA" id="ARBA00022448"/>
    </source>
</evidence>
<evidence type="ECO:0000256" key="3">
    <source>
        <dbReference type="ARBA" id="ARBA00022692"/>
    </source>
</evidence>
<dbReference type="PANTHER" id="PTHR23531">
    <property type="entry name" value="QUINOLENE RESISTANCE PROTEIN NORA"/>
    <property type="match status" value="1"/>
</dbReference>
<dbReference type="Pfam" id="PF03209">
    <property type="entry name" value="PUCC"/>
    <property type="match status" value="1"/>
</dbReference>
<evidence type="ECO:0000313" key="9">
    <source>
        <dbReference type="Proteomes" id="UP000250369"/>
    </source>
</evidence>
<comment type="caution">
    <text evidence="8">The sequence shown here is derived from an EMBL/GenBank/DDBJ whole genome shotgun (WGS) entry which is preliminary data.</text>
</comment>
<feature type="transmembrane region" description="Helical" evidence="6">
    <location>
        <begin position="358"/>
        <end position="378"/>
    </location>
</feature>
<evidence type="ECO:0000256" key="6">
    <source>
        <dbReference type="SAM" id="Phobius"/>
    </source>
</evidence>
<dbReference type="AlphaFoldDB" id="A0A329MKL0"/>
<organism evidence="8 9">
    <name type="scientific">Paenibacillus contaminans</name>
    <dbReference type="NCBI Taxonomy" id="450362"/>
    <lineage>
        <taxon>Bacteria</taxon>
        <taxon>Bacillati</taxon>
        <taxon>Bacillota</taxon>
        <taxon>Bacilli</taxon>
        <taxon>Bacillales</taxon>
        <taxon>Paenibacillaceae</taxon>
        <taxon>Paenibacillus</taxon>
    </lineage>
</organism>
<feature type="transmembrane region" description="Helical" evidence="6">
    <location>
        <begin position="170"/>
        <end position="189"/>
    </location>
</feature>
<dbReference type="PROSITE" id="PS50850">
    <property type="entry name" value="MFS"/>
    <property type="match status" value="1"/>
</dbReference>
<dbReference type="Proteomes" id="UP000250369">
    <property type="component" value="Unassembled WGS sequence"/>
</dbReference>
<sequence>MEKQPEAMPRLWTKPFITVTLSNLFLFLNLQMITTVLPAFIAAEYDASSVTVSWVISIFALVAIVTRFYAGNAILRLGKTRMLMIGLIVYLAATASYYWAGAIALIMAVRILYGIGFGLTSTAVGTLASDIIPQKRIGEGMGYFGLSSGLSMSLAPVIGLAVYQSFGFDWLILISTLLVAIVIPLSLSLRSFGGEAAALQRAKAIIHRAEERGDTTDGAADAKGRNKLIDKEVLLPCFLNLFFTVTYGGLISFLTMFGKETHIANVGWFFLFNALAVMLVRPFSGKLFDRSGPAAVMPAGALFVIGGLVLLSYSASTAVMIAAAVCYGIGYGVLQPSLQAWTVKRVRPERRGAATGMFYNSTDLGIAIGSLTLGIVATQTSYAMMYRLSAGFLVLFLLVYALSYFGREAKRARQTASGQL</sequence>
<dbReference type="RefSeq" id="WP_113031730.1">
    <property type="nucleotide sequence ID" value="NZ_QMFB01000008.1"/>
</dbReference>
<feature type="transmembrane region" description="Helical" evidence="6">
    <location>
        <begin position="49"/>
        <end position="70"/>
    </location>
</feature>
<accession>A0A329MKL0</accession>
<dbReference type="EMBL" id="QMFB01000008">
    <property type="protein sequence ID" value="RAV20334.1"/>
    <property type="molecule type" value="Genomic_DNA"/>
</dbReference>
<dbReference type="InterPro" id="IPR011701">
    <property type="entry name" value="MFS"/>
</dbReference>
<feature type="transmembrane region" description="Helical" evidence="6">
    <location>
        <begin position="82"/>
        <end position="100"/>
    </location>
</feature>
<feature type="transmembrane region" description="Helical" evidence="6">
    <location>
        <begin position="233"/>
        <end position="257"/>
    </location>
</feature>
<evidence type="ECO:0000256" key="5">
    <source>
        <dbReference type="ARBA" id="ARBA00023136"/>
    </source>
</evidence>
<name>A0A329MKL0_9BACL</name>
<evidence type="ECO:0000256" key="4">
    <source>
        <dbReference type="ARBA" id="ARBA00022989"/>
    </source>
</evidence>
<dbReference type="InterPro" id="IPR020846">
    <property type="entry name" value="MFS_dom"/>
</dbReference>
<feature type="transmembrane region" description="Helical" evidence="6">
    <location>
        <begin position="106"/>
        <end position="128"/>
    </location>
</feature>
<feature type="transmembrane region" description="Helical" evidence="6">
    <location>
        <begin position="263"/>
        <end position="280"/>
    </location>
</feature>
<dbReference type="CDD" id="cd17489">
    <property type="entry name" value="MFS_YfcJ_like"/>
    <property type="match status" value="1"/>
</dbReference>